<protein>
    <submittedName>
        <fullName evidence="2">Uncharacterized protein</fullName>
    </submittedName>
</protein>
<dbReference type="STRING" id="85968.GCA_900073015_02056"/>
<reference evidence="2 3" key="1">
    <citation type="journal article" date="2017" name="Infect. Genet. Evol.">
        <title>The new phylogeny of the genus Mycobacterium: The old and the news.</title>
        <authorList>
            <person name="Tortoli E."/>
            <person name="Fedrizzi T."/>
            <person name="Meehan C.J."/>
            <person name="Trovato A."/>
            <person name="Grottola A."/>
            <person name="Giacobazzi E."/>
            <person name="Serpini G.F."/>
            <person name="Tagliazucchi S."/>
            <person name="Fabio A."/>
            <person name="Bettua C."/>
            <person name="Bertorelli R."/>
            <person name="Frascaro F."/>
            <person name="De Sanctis V."/>
            <person name="Pecorari M."/>
            <person name="Jousson O."/>
            <person name="Segata N."/>
            <person name="Cirillo D.M."/>
        </authorList>
    </citation>
    <scope>NUCLEOTIDE SEQUENCE [LARGE SCALE GENOMIC DNA]</scope>
    <source>
        <strain evidence="2 3">CIP1034565</strain>
    </source>
</reference>
<gene>
    <name evidence="2" type="ORF">CQY22_011595</name>
</gene>
<organism evidence="2 3">
    <name type="scientific">Mycolicibacterium brumae</name>
    <dbReference type="NCBI Taxonomy" id="85968"/>
    <lineage>
        <taxon>Bacteria</taxon>
        <taxon>Bacillati</taxon>
        <taxon>Actinomycetota</taxon>
        <taxon>Actinomycetes</taxon>
        <taxon>Mycobacteriales</taxon>
        <taxon>Mycobacteriaceae</taxon>
        <taxon>Mycolicibacterium</taxon>
    </lineage>
</organism>
<sequence length="93" mass="10266">MLATLVPGGLMLGTFALERVEGMLGKPSEDDRKMTEMLAQIRPQRELEPPPASPRQTFGLMNVLDHEGGLPTRVFRPAGVNPQFQPTRRINGV</sequence>
<name>A0A2G5P8X1_9MYCO</name>
<proteinExistence type="predicted"/>
<feature type="region of interest" description="Disordered" evidence="1">
    <location>
        <begin position="73"/>
        <end position="93"/>
    </location>
</feature>
<comment type="caution">
    <text evidence="2">The sequence shown here is derived from an EMBL/GenBank/DDBJ whole genome shotgun (WGS) entry which is preliminary data.</text>
</comment>
<evidence type="ECO:0000256" key="1">
    <source>
        <dbReference type="SAM" id="MobiDB-lite"/>
    </source>
</evidence>
<evidence type="ECO:0000313" key="2">
    <source>
        <dbReference type="EMBL" id="PIB74765.1"/>
    </source>
</evidence>
<dbReference type="Proteomes" id="UP000230551">
    <property type="component" value="Unassembled WGS sequence"/>
</dbReference>
<accession>A0A2G5P8X1</accession>
<dbReference type="AlphaFoldDB" id="A0A2G5P8X1"/>
<dbReference type="EMBL" id="PDCN02000014">
    <property type="protein sequence ID" value="PIB74765.1"/>
    <property type="molecule type" value="Genomic_DNA"/>
</dbReference>
<feature type="compositionally biased region" description="Polar residues" evidence="1">
    <location>
        <begin position="82"/>
        <end position="93"/>
    </location>
</feature>
<keyword evidence="3" id="KW-1185">Reference proteome</keyword>
<evidence type="ECO:0000313" key="3">
    <source>
        <dbReference type="Proteomes" id="UP000230551"/>
    </source>
</evidence>